<dbReference type="AlphaFoldDB" id="A0A6A7G389"/>
<feature type="region of interest" description="Disordered" evidence="6">
    <location>
        <begin position="134"/>
        <end position="169"/>
    </location>
</feature>
<feature type="compositionally biased region" description="Polar residues" evidence="6">
    <location>
        <begin position="557"/>
        <end position="566"/>
    </location>
</feature>
<feature type="compositionally biased region" description="Basic and acidic residues" evidence="6">
    <location>
        <begin position="136"/>
        <end position="145"/>
    </location>
</feature>
<evidence type="ECO:0000256" key="6">
    <source>
        <dbReference type="SAM" id="MobiDB-lite"/>
    </source>
</evidence>
<dbReference type="InterPro" id="IPR036236">
    <property type="entry name" value="Znf_C2H2_sf"/>
</dbReference>
<dbReference type="Gene3D" id="3.30.160.60">
    <property type="entry name" value="Classic Zinc Finger"/>
    <property type="match status" value="4"/>
</dbReference>
<protein>
    <submittedName>
        <fullName evidence="8">PR domain zinc finger protein 10-like isoform X2</fullName>
    </submittedName>
</protein>
<dbReference type="GO" id="GO:0008170">
    <property type="term" value="F:N-methyltransferase activity"/>
    <property type="evidence" value="ECO:0007669"/>
    <property type="project" value="UniProtKB-ARBA"/>
</dbReference>
<feature type="region of interest" description="Disordered" evidence="6">
    <location>
        <begin position="403"/>
        <end position="429"/>
    </location>
</feature>
<dbReference type="PANTHER" id="PTHR24379:SF121">
    <property type="entry name" value="C2H2-TYPE DOMAIN-CONTAINING PROTEIN"/>
    <property type="match status" value="1"/>
</dbReference>
<keyword evidence="1" id="KW-0479">Metal-binding</keyword>
<dbReference type="Pfam" id="PF21549">
    <property type="entry name" value="PRDM2_PR"/>
    <property type="match status" value="1"/>
</dbReference>
<name>A0A6A7G389_9CRUS</name>
<feature type="compositionally biased region" description="Low complexity" evidence="6">
    <location>
        <begin position="369"/>
        <end position="388"/>
    </location>
</feature>
<dbReference type="InterPro" id="IPR001214">
    <property type="entry name" value="SET_dom"/>
</dbReference>
<feature type="region of interest" description="Disordered" evidence="6">
    <location>
        <begin position="1100"/>
        <end position="1150"/>
    </location>
</feature>
<evidence type="ECO:0000259" key="7">
    <source>
        <dbReference type="PROSITE" id="PS50157"/>
    </source>
</evidence>
<evidence type="ECO:0000256" key="3">
    <source>
        <dbReference type="ARBA" id="ARBA00022771"/>
    </source>
</evidence>
<dbReference type="PROSITE" id="PS00028">
    <property type="entry name" value="ZINC_FINGER_C2H2_1"/>
    <property type="match status" value="8"/>
</dbReference>
<dbReference type="Gene3D" id="2.170.270.10">
    <property type="entry name" value="SET domain"/>
    <property type="match status" value="1"/>
</dbReference>
<evidence type="ECO:0000256" key="2">
    <source>
        <dbReference type="ARBA" id="ARBA00022737"/>
    </source>
</evidence>
<accession>A0A6A7G389</accession>
<proteinExistence type="evidence at transcript level"/>
<feature type="domain" description="C2H2-type" evidence="7">
    <location>
        <begin position="698"/>
        <end position="726"/>
    </location>
</feature>
<feature type="compositionally biased region" description="Low complexity" evidence="6">
    <location>
        <begin position="415"/>
        <end position="429"/>
    </location>
</feature>
<dbReference type="SUPFAM" id="SSF57667">
    <property type="entry name" value="beta-beta-alpha zinc fingers"/>
    <property type="match status" value="2"/>
</dbReference>
<evidence type="ECO:0000256" key="5">
    <source>
        <dbReference type="PROSITE-ProRule" id="PRU00042"/>
    </source>
</evidence>
<reference evidence="8" key="1">
    <citation type="submission" date="2017-11" db="EMBL/GenBank/DDBJ databases">
        <title>The sensing device of the deep-sea amphipod.</title>
        <authorList>
            <person name="Kobayashi H."/>
            <person name="Nagahama T."/>
            <person name="Arai W."/>
            <person name="Sasagawa Y."/>
            <person name="Umeda M."/>
            <person name="Hayashi T."/>
            <person name="Nikaido I."/>
            <person name="Watanabe H."/>
            <person name="Oguri K."/>
            <person name="Kitazato H."/>
            <person name="Fujioka K."/>
            <person name="Kido Y."/>
            <person name="Takami H."/>
        </authorList>
    </citation>
    <scope>NUCLEOTIDE SEQUENCE</scope>
    <source>
        <tissue evidence="8">Whole body</tissue>
    </source>
</reference>
<dbReference type="SMART" id="SM00355">
    <property type="entry name" value="ZnF_C2H2"/>
    <property type="match status" value="10"/>
</dbReference>
<feature type="compositionally biased region" description="Basic and acidic residues" evidence="6">
    <location>
        <begin position="1113"/>
        <end position="1130"/>
    </location>
</feature>
<feature type="domain" description="C2H2-type" evidence="7">
    <location>
        <begin position="530"/>
        <end position="558"/>
    </location>
</feature>
<dbReference type="EMBL" id="IACT01005801">
    <property type="protein sequence ID" value="LAC24944.1"/>
    <property type="molecule type" value="mRNA"/>
</dbReference>
<dbReference type="GO" id="GO:0008757">
    <property type="term" value="F:S-adenosylmethionine-dependent methyltransferase activity"/>
    <property type="evidence" value="ECO:0007669"/>
    <property type="project" value="UniProtKB-ARBA"/>
</dbReference>
<feature type="region of interest" description="Disordered" evidence="6">
    <location>
        <begin position="546"/>
        <end position="568"/>
    </location>
</feature>
<feature type="compositionally biased region" description="Low complexity" evidence="6">
    <location>
        <begin position="1131"/>
        <end position="1141"/>
    </location>
</feature>
<dbReference type="PROSITE" id="PS50157">
    <property type="entry name" value="ZINC_FINGER_C2H2_2"/>
    <property type="match status" value="4"/>
</dbReference>
<dbReference type="Pfam" id="PF00096">
    <property type="entry name" value="zf-C2H2"/>
    <property type="match status" value="1"/>
</dbReference>
<dbReference type="GO" id="GO:0008276">
    <property type="term" value="F:protein methyltransferase activity"/>
    <property type="evidence" value="ECO:0007669"/>
    <property type="project" value="UniProtKB-ARBA"/>
</dbReference>
<sequence length="1265" mass="137761">MVAVVCSEPPPPLQPGSSNLTFAFTDDSGAVKYLDTSDVDRCNWMCLIQPASSLVHQNCVLVERGEGELFFLTVETIAPNTVLRVGYSQPYAHKYGLDVMQYTQQEKQDLEFKNSWPCFECAANLASSEELQSHLASHESVEPRRRSSRHEKRKRKRVSQIPPPTSIDNNLKSCKVENVDVAVDAPTFTAVAGVSPAPVATFNAASLTDDATNTCSSGSNDFSFKNTSNSIINDISISGSIKSESSDIITDAAPTTTAVTATLRCLVCNKTYINGKVLSLHQLQHAVSAARAPSAIFLQQELDTLSCPQCLQSFTSLDELLQHIDCHEIHPDPLTASPFSVTSSRISVVGGRRYRVRSANNELPSRRMAPSSVSTPASSRTSTNLSSSQMKILPEQLKTGSLRTAQQSVASKMKSAPLSPSLSESSASSSSSRDRVYTVCGVSRLYECPFCREKFSSLPEYRSHISQHRTPDGNYTCTACNRVFDSYKKVRRHIKAYCFSVLPCPVCGKKQPSTAKLAVHMATHSELREFKCDECGKEFKRKDKLREHQKRMHGPNAKSTKFSTVKNKNHTSEEIHEFEKSTYKCELCVLGFKRRGMLVNHLLKRHPSLPVESVPELQQPILTNMMRYCCPHCHKGYRSNIRRNCHISKQHPGHPSLGPDALVKPISHRADPLAIAPGILAGESSTSSAAVPVLRHAAKCLLCGRQYLTQAKLYQHHRKYHLDQGLDAPAGKDLEQTAGAAPGKAEATIGLTSLPAETVPVADTGQVQVVAVREDLTATPLLAVAATPPDGKYAPAAAAATAVLTKRTAITGRTATETSAAAAIKMEPLTDTVCTSISAVINNNNNIISSSNATVLAIGDYVNFSSDANMMNGNNCILTNNSSNSSVVTIGADLLTQAMSAAEGTSQHNPVAFIGSSISNAALTNLINKNNGSIFVTNAINSTRSNISNSAFLTNSINDNNSGRNNTIVTNTLNESESSNTVINVTDNKFLLNAVQILDPHQLPKNVQLLTKIGDLKFNNQIEFVAVRTDAGSDCGVVEPVLQQQQLYQHDLQHQDLEQQQQLQVQHRLPLLQQQQHIAHIQQQNQSLQFHQNILEQEHQQYQSQHHFHPHDHHQNENQHQHGDPHKNDAQHQQQYSQNEQQFEHHHKQLQLPQVLTKSVSNEMLTLTIIPADSGGQSYMLTLPASHVLHVNNPAAADDDGGTDAAASVIVAAGDLIVGSSTAAADDVAGNMIVCGEAVVADSGGDNTVVVQLTRVDLPDQHRDA</sequence>
<dbReference type="InterPro" id="IPR046341">
    <property type="entry name" value="SET_dom_sf"/>
</dbReference>
<evidence type="ECO:0000313" key="8">
    <source>
        <dbReference type="EMBL" id="LAC24944.1"/>
    </source>
</evidence>
<feature type="domain" description="C2H2-type" evidence="7">
    <location>
        <begin position="116"/>
        <end position="143"/>
    </location>
</feature>
<keyword evidence="4" id="KW-0862">Zinc</keyword>
<dbReference type="PANTHER" id="PTHR24379">
    <property type="entry name" value="KRAB AND ZINC FINGER DOMAIN-CONTAINING"/>
    <property type="match status" value="1"/>
</dbReference>
<keyword evidence="3 5" id="KW-0863">Zinc-finger</keyword>
<feature type="domain" description="C2H2-type" evidence="7">
    <location>
        <begin position="502"/>
        <end position="529"/>
    </location>
</feature>
<organism evidence="8">
    <name type="scientific">Hirondellea gigas</name>
    <dbReference type="NCBI Taxonomy" id="1518452"/>
    <lineage>
        <taxon>Eukaryota</taxon>
        <taxon>Metazoa</taxon>
        <taxon>Ecdysozoa</taxon>
        <taxon>Arthropoda</taxon>
        <taxon>Crustacea</taxon>
        <taxon>Multicrustacea</taxon>
        <taxon>Malacostraca</taxon>
        <taxon>Eumalacostraca</taxon>
        <taxon>Peracarida</taxon>
        <taxon>Amphipoda</taxon>
        <taxon>Amphilochidea</taxon>
        <taxon>Lysianassida</taxon>
        <taxon>Lysianassidira</taxon>
        <taxon>Lysianassoidea</taxon>
        <taxon>Lysianassidae</taxon>
        <taxon>Hirondellea</taxon>
    </lineage>
</organism>
<evidence type="ECO:0000256" key="4">
    <source>
        <dbReference type="ARBA" id="ARBA00022833"/>
    </source>
</evidence>
<dbReference type="InterPro" id="IPR013087">
    <property type="entry name" value="Znf_C2H2_type"/>
</dbReference>
<feature type="compositionally biased region" description="Basic residues" evidence="6">
    <location>
        <begin position="146"/>
        <end position="158"/>
    </location>
</feature>
<keyword evidence="2" id="KW-0677">Repeat</keyword>
<feature type="region of interest" description="Disordered" evidence="6">
    <location>
        <begin position="357"/>
        <end position="389"/>
    </location>
</feature>
<dbReference type="GO" id="GO:0008270">
    <property type="term" value="F:zinc ion binding"/>
    <property type="evidence" value="ECO:0007669"/>
    <property type="project" value="UniProtKB-KW"/>
</dbReference>
<evidence type="ECO:0000256" key="1">
    <source>
        <dbReference type="ARBA" id="ARBA00022723"/>
    </source>
</evidence>